<keyword evidence="8 10" id="KW-0378">Hydrolase</keyword>
<reference evidence="10 11" key="1">
    <citation type="submission" date="2017-05" db="EMBL/GenBank/DDBJ databases">
        <authorList>
            <person name="Song R."/>
            <person name="Chenine A.L."/>
            <person name="Ruprecht R.M."/>
        </authorList>
    </citation>
    <scope>NUCLEOTIDE SEQUENCE [LARGE SCALE GENOMIC DNA]</scope>
    <source>
        <strain evidence="10 11">CECT 8489</strain>
    </source>
</reference>
<protein>
    <submittedName>
        <fullName evidence="10">Aminopeptidase T</fullName>
        <ecNumber evidence="10">3.4.11.-</ecNumber>
    </submittedName>
</protein>
<evidence type="ECO:0000256" key="7">
    <source>
        <dbReference type="ARBA" id="ARBA00022723"/>
    </source>
</evidence>
<dbReference type="GO" id="GO:0046872">
    <property type="term" value="F:metal ion binding"/>
    <property type="evidence" value="ECO:0007669"/>
    <property type="project" value="UniProtKB-KW"/>
</dbReference>
<evidence type="ECO:0000256" key="6">
    <source>
        <dbReference type="ARBA" id="ARBA00022670"/>
    </source>
</evidence>
<gene>
    <name evidence="10" type="ORF">BOA8489_03495</name>
</gene>
<dbReference type="EMBL" id="FXXQ01000015">
    <property type="protein sequence ID" value="SMX25354.1"/>
    <property type="molecule type" value="Genomic_DNA"/>
</dbReference>
<keyword evidence="6" id="KW-0645">Protease</keyword>
<evidence type="ECO:0000256" key="5">
    <source>
        <dbReference type="ARBA" id="ARBA00022438"/>
    </source>
</evidence>
<evidence type="ECO:0000256" key="1">
    <source>
        <dbReference type="ARBA" id="ARBA00001941"/>
    </source>
</evidence>
<evidence type="ECO:0000256" key="2">
    <source>
        <dbReference type="ARBA" id="ARBA00001946"/>
    </source>
</evidence>
<evidence type="ECO:0000256" key="8">
    <source>
        <dbReference type="ARBA" id="ARBA00022801"/>
    </source>
</evidence>
<keyword evidence="11" id="KW-1185">Reference proteome</keyword>
<evidence type="ECO:0000256" key="4">
    <source>
        <dbReference type="ARBA" id="ARBA00008236"/>
    </source>
</evidence>
<dbReference type="InterPro" id="IPR035097">
    <property type="entry name" value="M29_N-terminal"/>
</dbReference>
<name>A0A238J636_9RHOB</name>
<comment type="cofactor">
    <cofactor evidence="1">
        <name>Co(2+)</name>
        <dbReference type="ChEBI" id="CHEBI:48828"/>
    </cofactor>
</comment>
<sequence>MSDAHLPFDTAFLDRLADVAIGTGLNLQPGQQLVLTGAAETLPLVRRIAVAAYKAGASVVTPILSDEEITRARYMHGHYECFDAAPAWLFAGMGQAYEANAARLHVSSENPMALSDMDPAKVGRASKANAIAYKPALEKISSFAINWSIISYPGRAWAKLVFPDLSDDEAQAALAKALFAASRVDVPDPVAAWAEHNAALATRRDWLNEQDFAALHFTGSGTDLTVGLADGHLWSGGAAKAKNGITCNPNIPTEEVFTTPHAARVNGTARASKPLSHQGSLIENIEVTFENGRITKASASRGEEVFRKLIATDDGAARLGEVALVPHASPISESGLLFYNTLYDENAACHIALGQCYKDCLIDADGISDEALDARGGNSSLIHVDWMIGSAETDIDGITQNGDRVAVFRAGNWTD</sequence>
<dbReference type="PANTHER" id="PTHR34448">
    <property type="entry name" value="AMINOPEPTIDASE"/>
    <property type="match status" value="1"/>
</dbReference>
<dbReference type="GO" id="GO:0004177">
    <property type="term" value="F:aminopeptidase activity"/>
    <property type="evidence" value="ECO:0007669"/>
    <property type="project" value="UniProtKB-KW"/>
</dbReference>
<dbReference type="PANTHER" id="PTHR34448:SF3">
    <property type="entry name" value="AMINOPEPTIDASE AMPS"/>
    <property type="match status" value="1"/>
</dbReference>
<comment type="cofactor">
    <cofactor evidence="3">
        <name>Zn(2+)</name>
        <dbReference type="ChEBI" id="CHEBI:29105"/>
    </cofactor>
</comment>
<comment type="similarity">
    <text evidence="4">Belongs to the peptidase M29 family.</text>
</comment>
<keyword evidence="5 10" id="KW-0031">Aminopeptidase</keyword>
<dbReference type="GO" id="GO:0006508">
    <property type="term" value="P:proteolysis"/>
    <property type="evidence" value="ECO:0007669"/>
    <property type="project" value="UniProtKB-KW"/>
</dbReference>
<evidence type="ECO:0000256" key="3">
    <source>
        <dbReference type="ARBA" id="ARBA00001947"/>
    </source>
</evidence>
<dbReference type="SUPFAM" id="SSF144052">
    <property type="entry name" value="Thermophilic metalloprotease-like"/>
    <property type="match status" value="1"/>
</dbReference>
<keyword evidence="7" id="KW-0479">Metal-binding</keyword>
<dbReference type="OrthoDB" id="9803993at2"/>
<keyword evidence="9" id="KW-0482">Metalloprotease</keyword>
<evidence type="ECO:0000256" key="9">
    <source>
        <dbReference type="ARBA" id="ARBA00023049"/>
    </source>
</evidence>
<comment type="cofactor">
    <cofactor evidence="2">
        <name>Mg(2+)</name>
        <dbReference type="ChEBI" id="CHEBI:18420"/>
    </cofactor>
</comment>
<dbReference type="AlphaFoldDB" id="A0A238J636"/>
<dbReference type="Gene3D" id="3.40.1830.10">
    <property type="entry name" value="Thermophilic metalloprotease (M29)"/>
    <property type="match status" value="1"/>
</dbReference>
<organism evidence="10 11">
    <name type="scientific">Boseongicola aestuarii</name>
    <dbReference type="NCBI Taxonomy" id="1470561"/>
    <lineage>
        <taxon>Bacteria</taxon>
        <taxon>Pseudomonadati</taxon>
        <taxon>Pseudomonadota</taxon>
        <taxon>Alphaproteobacteria</taxon>
        <taxon>Rhodobacterales</taxon>
        <taxon>Paracoccaceae</taxon>
        <taxon>Boseongicola</taxon>
    </lineage>
</organism>
<dbReference type="RefSeq" id="WP_093975547.1">
    <property type="nucleotide sequence ID" value="NZ_FXXQ01000015.1"/>
</dbReference>
<proteinExistence type="inferred from homology"/>
<dbReference type="Proteomes" id="UP000201838">
    <property type="component" value="Unassembled WGS sequence"/>
</dbReference>
<evidence type="ECO:0000313" key="11">
    <source>
        <dbReference type="Proteomes" id="UP000201838"/>
    </source>
</evidence>
<dbReference type="Pfam" id="PF02073">
    <property type="entry name" value="Peptidase_M29"/>
    <property type="match status" value="1"/>
</dbReference>
<dbReference type="InterPro" id="IPR052170">
    <property type="entry name" value="M29_Exopeptidase"/>
</dbReference>
<dbReference type="EC" id="3.4.11.-" evidence="10"/>
<accession>A0A238J636</accession>
<dbReference type="PRINTS" id="PR00919">
    <property type="entry name" value="THERMOPTASE"/>
</dbReference>
<dbReference type="InterPro" id="IPR000787">
    <property type="entry name" value="Peptidase_M29"/>
</dbReference>
<evidence type="ECO:0000313" key="10">
    <source>
        <dbReference type="EMBL" id="SMX25354.1"/>
    </source>
</evidence>
<dbReference type="GO" id="GO:0008237">
    <property type="term" value="F:metallopeptidase activity"/>
    <property type="evidence" value="ECO:0007669"/>
    <property type="project" value="UniProtKB-KW"/>
</dbReference>